<dbReference type="SUPFAM" id="SSF46689">
    <property type="entry name" value="Homeodomain-like"/>
    <property type="match status" value="1"/>
</dbReference>
<dbReference type="EMBL" id="HACA01029843">
    <property type="protein sequence ID" value="CDW47204.1"/>
    <property type="molecule type" value="Transcribed_RNA"/>
</dbReference>
<feature type="region of interest" description="Disordered" evidence="2">
    <location>
        <begin position="63"/>
        <end position="85"/>
    </location>
</feature>
<protein>
    <submittedName>
        <fullName evidence="3">Uncharacterized protein</fullName>
    </submittedName>
</protein>
<evidence type="ECO:0000256" key="1">
    <source>
        <dbReference type="ARBA" id="ARBA00004123"/>
    </source>
</evidence>
<sequence length="85" mass="9433">SQISELYARGKTPTEIAKVLNCSRTTVYSVITKGTLEATARSKEKASKVRTNGCCREKVCRGQERQGQRPLQVVQRQQKDHGPAS</sequence>
<dbReference type="Pfam" id="PF13384">
    <property type="entry name" value="HTH_23"/>
    <property type="match status" value="1"/>
</dbReference>
<dbReference type="GO" id="GO:0005634">
    <property type="term" value="C:nucleus"/>
    <property type="evidence" value="ECO:0007669"/>
    <property type="project" value="UniProtKB-SubCell"/>
</dbReference>
<organism evidence="3">
    <name type="scientific">Lepeophtheirus salmonis</name>
    <name type="common">Salmon louse</name>
    <name type="synonym">Caligus salmonis</name>
    <dbReference type="NCBI Taxonomy" id="72036"/>
    <lineage>
        <taxon>Eukaryota</taxon>
        <taxon>Metazoa</taxon>
        <taxon>Ecdysozoa</taxon>
        <taxon>Arthropoda</taxon>
        <taxon>Crustacea</taxon>
        <taxon>Multicrustacea</taxon>
        <taxon>Hexanauplia</taxon>
        <taxon>Copepoda</taxon>
        <taxon>Siphonostomatoida</taxon>
        <taxon>Caligidae</taxon>
        <taxon>Lepeophtheirus</taxon>
    </lineage>
</organism>
<evidence type="ECO:0000256" key="2">
    <source>
        <dbReference type="SAM" id="MobiDB-lite"/>
    </source>
</evidence>
<name>A0A0K2V9P1_LEPSM</name>
<comment type="subcellular location">
    <subcellularLocation>
        <location evidence="1">Nucleus</location>
    </subcellularLocation>
</comment>
<feature type="non-terminal residue" evidence="3">
    <location>
        <position position="1"/>
    </location>
</feature>
<evidence type="ECO:0000313" key="3">
    <source>
        <dbReference type="EMBL" id="CDW47204.1"/>
    </source>
</evidence>
<dbReference type="Gene3D" id="1.10.10.60">
    <property type="entry name" value="Homeodomain-like"/>
    <property type="match status" value="1"/>
</dbReference>
<reference evidence="3" key="1">
    <citation type="submission" date="2014-05" db="EMBL/GenBank/DDBJ databases">
        <authorList>
            <person name="Chronopoulou M."/>
        </authorList>
    </citation>
    <scope>NUCLEOTIDE SEQUENCE</scope>
    <source>
        <tissue evidence="3">Whole organism</tissue>
    </source>
</reference>
<dbReference type="AlphaFoldDB" id="A0A0K2V9P1"/>
<proteinExistence type="predicted"/>
<dbReference type="InterPro" id="IPR009057">
    <property type="entry name" value="Homeodomain-like_sf"/>
</dbReference>
<accession>A0A0K2V9P1</accession>